<dbReference type="Pfam" id="PF07714">
    <property type="entry name" value="PK_Tyr_Ser-Thr"/>
    <property type="match status" value="1"/>
</dbReference>
<organism evidence="2 3">
    <name type="scientific">Cocos nucifera</name>
    <name type="common">Coconut palm</name>
    <dbReference type="NCBI Taxonomy" id="13894"/>
    <lineage>
        <taxon>Eukaryota</taxon>
        <taxon>Viridiplantae</taxon>
        <taxon>Streptophyta</taxon>
        <taxon>Embryophyta</taxon>
        <taxon>Tracheophyta</taxon>
        <taxon>Spermatophyta</taxon>
        <taxon>Magnoliopsida</taxon>
        <taxon>Liliopsida</taxon>
        <taxon>Arecaceae</taxon>
        <taxon>Arecoideae</taxon>
        <taxon>Cocoseae</taxon>
        <taxon>Attaleinae</taxon>
        <taxon>Cocos</taxon>
    </lineage>
</organism>
<dbReference type="EMBL" id="CM017887">
    <property type="protein sequence ID" value="KAG1371105.1"/>
    <property type="molecule type" value="Genomic_DNA"/>
</dbReference>
<dbReference type="PANTHER" id="PTHR27006:SF631">
    <property type="entry name" value="PROTEIN KINASE DOMAIN-CONTAINING PROTEIN"/>
    <property type="match status" value="1"/>
</dbReference>
<keyword evidence="3" id="KW-1185">Reference proteome</keyword>
<dbReference type="GO" id="GO:0004672">
    <property type="term" value="F:protein kinase activity"/>
    <property type="evidence" value="ECO:0007669"/>
    <property type="project" value="InterPro"/>
</dbReference>
<sequence length="186" mass="21809">MLKKATDGFSEDNLVWRGERGEIYKGRLRDGVEIDIKVQRGRISAESRRVFDEECWVLVQLRHKNLVKVLGWCDQRKLRAVVMQRMWVCSVEGWLLGSPPWKQRLEVSMEVVEAMCYLQEWWSSIGYDLRTRNLMLTDDNEPLILKLNVGDQNTESRIGDQQASARSIQRRRNGIPRLVEHALPWS</sequence>
<feature type="domain" description="Protein kinase" evidence="1">
    <location>
        <begin position="9"/>
        <end position="186"/>
    </location>
</feature>
<dbReference type="PROSITE" id="PS50011">
    <property type="entry name" value="PROTEIN_KINASE_DOM"/>
    <property type="match status" value="1"/>
</dbReference>
<name>A0A8K0NDA8_COCNU</name>
<proteinExistence type="predicted"/>
<dbReference type="Proteomes" id="UP000797356">
    <property type="component" value="Chromosome 16"/>
</dbReference>
<accession>A0A8K0NDA8</accession>
<protein>
    <submittedName>
        <fullName evidence="2">Putative L-type lectin-domain containing receptor kinase S.4</fullName>
    </submittedName>
</protein>
<dbReference type="InterPro" id="IPR000719">
    <property type="entry name" value="Prot_kinase_dom"/>
</dbReference>
<comment type="caution">
    <text evidence="2">The sequence shown here is derived from an EMBL/GenBank/DDBJ whole genome shotgun (WGS) entry which is preliminary data.</text>
</comment>
<keyword evidence="2" id="KW-0675">Receptor</keyword>
<evidence type="ECO:0000313" key="2">
    <source>
        <dbReference type="EMBL" id="KAG1371105.1"/>
    </source>
</evidence>
<evidence type="ECO:0000259" key="1">
    <source>
        <dbReference type="PROSITE" id="PS50011"/>
    </source>
</evidence>
<dbReference type="AlphaFoldDB" id="A0A8K0NDA8"/>
<dbReference type="SUPFAM" id="SSF56112">
    <property type="entry name" value="Protein kinase-like (PK-like)"/>
    <property type="match status" value="1"/>
</dbReference>
<keyword evidence="2" id="KW-0808">Transferase</keyword>
<dbReference type="OrthoDB" id="1914767at2759"/>
<reference evidence="2" key="1">
    <citation type="journal article" date="2017" name="Gigascience">
        <title>The genome draft of coconut (Cocos nucifera).</title>
        <authorList>
            <person name="Xiao Y."/>
            <person name="Xu P."/>
            <person name="Fan H."/>
            <person name="Baudouin L."/>
            <person name="Xia W."/>
            <person name="Bocs S."/>
            <person name="Xu J."/>
            <person name="Li Q."/>
            <person name="Guo A."/>
            <person name="Zhou L."/>
            <person name="Li J."/>
            <person name="Wu Y."/>
            <person name="Ma Z."/>
            <person name="Armero A."/>
            <person name="Issali A.E."/>
            <person name="Liu N."/>
            <person name="Peng M."/>
            <person name="Yang Y."/>
        </authorList>
    </citation>
    <scope>NUCLEOTIDE SEQUENCE</scope>
    <source>
        <tissue evidence="2">Spear leaf of Hainan Tall coconut</tissue>
    </source>
</reference>
<dbReference type="InterPro" id="IPR011009">
    <property type="entry name" value="Kinase-like_dom_sf"/>
</dbReference>
<keyword evidence="2" id="KW-0418">Kinase</keyword>
<dbReference type="Gene3D" id="1.10.510.10">
    <property type="entry name" value="Transferase(Phosphotransferase) domain 1"/>
    <property type="match status" value="1"/>
</dbReference>
<dbReference type="PANTHER" id="PTHR27006">
    <property type="entry name" value="PROMASTIGOTE SURFACE ANTIGEN PROTEIN PSA"/>
    <property type="match status" value="1"/>
</dbReference>
<reference evidence="2" key="2">
    <citation type="submission" date="2019-07" db="EMBL/GenBank/DDBJ databases">
        <authorList>
            <person name="Yang Y."/>
            <person name="Bocs S."/>
            <person name="Baudouin L."/>
        </authorList>
    </citation>
    <scope>NUCLEOTIDE SEQUENCE</scope>
    <source>
        <tissue evidence="2">Spear leaf of Hainan Tall coconut</tissue>
    </source>
</reference>
<dbReference type="GO" id="GO:0005524">
    <property type="term" value="F:ATP binding"/>
    <property type="evidence" value="ECO:0007669"/>
    <property type="project" value="InterPro"/>
</dbReference>
<gene>
    <name evidence="2" type="ORF">COCNU_16G001990</name>
</gene>
<dbReference type="InterPro" id="IPR001245">
    <property type="entry name" value="Ser-Thr/Tyr_kinase_cat_dom"/>
</dbReference>
<evidence type="ECO:0000313" key="3">
    <source>
        <dbReference type="Proteomes" id="UP000797356"/>
    </source>
</evidence>